<dbReference type="InterPro" id="IPR001763">
    <property type="entry name" value="Rhodanese-like_dom"/>
</dbReference>
<sequence length="311" mass="33838">MAISKILLFYRFTPLADPEAVRCWQQELCLRLGLRGRIIVSPHGINATVGGDIDACKAYLKATKGYPPLRELDVKWSDGTGLDAQGASLDFPRLSVKRRSELVAFGVADTLHVDAEGVVGGGTRLTPEQVDELADSRDDVVFFDGRNRVEAAVGRFADAVVPEVDNTHDFVNELDSGRYDHLKSRPVVTYCTGGVRCEVLSALMVERGFEEVYQLDGGIARYLERFGSGSRWRGGLTVFDGREVLLPEGAENIGACHACGTATSRLQNCHDLACRVRLVTCPACGVEGVGCLQHRPVRQPSDSAAQYPCLP</sequence>
<dbReference type="InterPro" id="IPR040503">
    <property type="entry name" value="TRHO_N"/>
</dbReference>
<dbReference type="AlphaFoldDB" id="A0A1Q2CZH9"/>
<dbReference type="Gene3D" id="3.40.250.10">
    <property type="entry name" value="Rhodanese-like domain"/>
    <property type="match status" value="1"/>
</dbReference>
<gene>
    <name evidence="1" type="primary">trhO</name>
    <name evidence="3" type="ORF">BW733_12730</name>
</gene>
<dbReference type="Pfam" id="PF00581">
    <property type="entry name" value="Rhodanese"/>
    <property type="match status" value="1"/>
</dbReference>
<dbReference type="PANTHER" id="PTHR43268">
    <property type="entry name" value="THIOSULFATE SULFURTRANSFERASE/RHODANESE-LIKE DOMAIN-CONTAINING PROTEIN 2"/>
    <property type="match status" value="1"/>
</dbReference>
<protein>
    <recommendedName>
        <fullName evidence="1">tRNA uridine(34) hydroxylase</fullName>
        <ecNumber evidence="1">1.14.-.-</ecNumber>
    </recommendedName>
    <alternativeName>
        <fullName evidence="1">tRNA hydroxylation protein O</fullName>
    </alternativeName>
</protein>
<feature type="domain" description="Rhodanese" evidence="2">
    <location>
        <begin position="136"/>
        <end position="231"/>
    </location>
</feature>
<dbReference type="InterPro" id="IPR022111">
    <property type="entry name" value="Rhodanese_C"/>
</dbReference>
<dbReference type="PANTHER" id="PTHR43268:SF6">
    <property type="entry name" value="THIOSULFATE SULFURTRANSFERASE_RHODANESE-LIKE DOMAIN-CONTAINING PROTEIN 2"/>
    <property type="match status" value="1"/>
</dbReference>
<keyword evidence="1" id="KW-0819">tRNA processing</keyword>
<dbReference type="KEGG" id="tfa:BW733_12730"/>
<organism evidence="3 4">
    <name type="scientific">Tessaracoccus flavescens</name>
    <dbReference type="NCBI Taxonomy" id="399497"/>
    <lineage>
        <taxon>Bacteria</taxon>
        <taxon>Bacillati</taxon>
        <taxon>Actinomycetota</taxon>
        <taxon>Actinomycetes</taxon>
        <taxon>Propionibacteriales</taxon>
        <taxon>Propionibacteriaceae</taxon>
        <taxon>Tessaracoccus</taxon>
    </lineage>
</organism>
<dbReference type="GO" id="GO:0006400">
    <property type="term" value="P:tRNA modification"/>
    <property type="evidence" value="ECO:0007669"/>
    <property type="project" value="UniProtKB-UniRule"/>
</dbReference>
<keyword evidence="1" id="KW-0560">Oxidoreductase</keyword>
<dbReference type="GO" id="GO:0016705">
    <property type="term" value="F:oxidoreductase activity, acting on paired donors, with incorporation or reduction of molecular oxygen"/>
    <property type="evidence" value="ECO:0007669"/>
    <property type="project" value="UniProtKB-UniRule"/>
</dbReference>
<dbReference type="Pfam" id="PF17773">
    <property type="entry name" value="UPF0176_N"/>
    <property type="match status" value="1"/>
</dbReference>
<comment type="catalytic activity">
    <reaction evidence="1">
        <text>uridine(34) in tRNA + AH2 + O2 = 5-hydroxyuridine(34) in tRNA + A + H2O</text>
        <dbReference type="Rhea" id="RHEA:64224"/>
        <dbReference type="Rhea" id="RHEA-COMP:11727"/>
        <dbReference type="Rhea" id="RHEA-COMP:13381"/>
        <dbReference type="ChEBI" id="CHEBI:13193"/>
        <dbReference type="ChEBI" id="CHEBI:15377"/>
        <dbReference type="ChEBI" id="CHEBI:15379"/>
        <dbReference type="ChEBI" id="CHEBI:17499"/>
        <dbReference type="ChEBI" id="CHEBI:65315"/>
        <dbReference type="ChEBI" id="CHEBI:136877"/>
    </reaction>
</comment>
<dbReference type="EMBL" id="CP019607">
    <property type="protein sequence ID" value="AQP51550.1"/>
    <property type="molecule type" value="Genomic_DNA"/>
</dbReference>
<dbReference type="PROSITE" id="PS50206">
    <property type="entry name" value="RHODANESE_3"/>
    <property type="match status" value="1"/>
</dbReference>
<comment type="function">
    <text evidence="1">Catalyzes oxygen-dependent 5-hydroxyuridine (ho5U) modification at position 34 in tRNAs.</text>
</comment>
<dbReference type="RefSeq" id="WP_077350960.1">
    <property type="nucleotide sequence ID" value="NZ_CP019607.1"/>
</dbReference>
<dbReference type="NCBIfam" id="NF001134">
    <property type="entry name" value="PRK00142.1-2"/>
    <property type="match status" value="1"/>
</dbReference>
<dbReference type="OrthoDB" id="9778326at2"/>
<evidence type="ECO:0000313" key="4">
    <source>
        <dbReference type="Proteomes" id="UP000188235"/>
    </source>
</evidence>
<name>A0A1Q2CZH9_9ACTN</name>
<dbReference type="HAMAP" id="MF_00469">
    <property type="entry name" value="TrhO"/>
    <property type="match status" value="1"/>
</dbReference>
<dbReference type="InterPro" id="IPR036873">
    <property type="entry name" value="Rhodanese-like_dom_sf"/>
</dbReference>
<reference evidence="3 4" key="1">
    <citation type="journal article" date="2008" name="Int. J. Syst. Evol. Microbiol.">
        <title>Tessaracoccus flavescens sp. nov., isolated from marine sediment.</title>
        <authorList>
            <person name="Lee D.W."/>
            <person name="Lee S.D."/>
        </authorList>
    </citation>
    <scope>NUCLEOTIDE SEQUENCE [LARGE SCALE GENOMIC DNA]</scope>
    <source>
        <strain evidence="3 4">SST-39T</strain>
    </source>
</reference>
<accession>A0A1Q2CZH9</accession>
<proteinExistence type="inferred from homology"/>
<dbReference type="STRING" id="399497.BW733_12730"/>
<dbReference type="EC" id="1.14.-.-" evidence="1"/>
<evidence type="ECO:0000259" key="2">
    <source>
        <dbReference type="PROSITE" id="PS50206"/>
    </source>
</evidence>
<evidence type="ECO:0000256" key="1">
    <source>
        <dbReference type="HAMAP-Rule" id="MF_00469"/>
    </source>
</evidence>
<dbReference type="InterPro" id="IPR020936">
    <property type="entry name" value="TrhO"/>
</dbReference>
<dbReference type="Pfam" id="PF12368">
    <property type="entry name" value="Rhodanese_C"/>
    <property type="match status" value="1"/>
</dbReference>
<evidence type="ECO:0000313" key="3">
    <source>
        <dbReference type="EMBL" id="AQP51550.1"/>
    </source>
</evidence>
<dbReference type="SUPFAM" id="SSF52821">
    <property type="entry name" value="Rhodanese/Cell cycle control phosphatase"/>
    <property type="match status" value="1"/>
</dbReference>
<dbReference type="Proteomes" id="UP000188235">
    <property type="component" value="Chromosome"/>
</dbReference>
<dbReference type="Gene3D" id="3.30.70.100">
    <property type="match status" value="1"/>
</dbReference>
<keyword evidence="4" id="KW-1185">Reference proteome</keyword>
<dbReference type="SMART" id="SM00450">
    <property type="entry name" value="RHOD"/>
    <property type="match status" value="1"/>
</dbReference>
<comment type="similarity">
    <text evidence="1">Belongs to the TrhO family.</text>
</comment>